<proteinExistence type="predicted"/>
<organism evidence="15 16">
    <name type="scientific">Peribacillus castrilensis</name>
    <dbReference type="NCBI Taxonomy" id="2897690"/>
    <lineage>
        <taxon>Bacteria</taxon>
        <taxon>Bacillati</taxon>
        <taxon>Bacillota</taxon>
        <taxon>Bacilli</taxon>
        <taxon>Bacillales</taxon>
        <taxon>Bacillaceae</taxon>
        <taxon>Peribacillus</taxon>
    </lineage>
</organism>
<dbReference type="EMBL" id="JARNBH010000008">
    <property type="protein sequence ID" value="MEC0273145.1"/>
    <property type="molecule type" value="Genomic_DNA"/>
</dbReference>
<dbReference type="InterPro" id="IPR050351">
    <property type="entry name" value="BphY/WalK/GraS-like"/>
</dbReference>
<evidence type="ECO:0000256" key="11">
    <source>
        <dbReference type="ARBA" id="ARBA00023012"/>
    </source>
</evidence>
<keyword evidence="10 13" id="KW-1133">Transmembrane helix</keyword>
<dbReference type="GO" id="GO:0005886">
    <property type="term" value="C:plasma membrane"/>
    <property type="evidence" value="ECO:0007669"/>
    <property type="project" value="UniProtKB-SubCell"/>
</dbReference>
<dbReference type="Pfam" id="PF02518">
    <property type="entry name" value="HATPase_c"/>
    <property type="match status" value="1"/>
</dbReference>
<dbReference type="InterPro" id="IPR036890">
    <property type="entry name" value="HATPase_C_sf"/>
</dbReference>
<dbReference type="SUPFAM" id="SSF47384">
    <property type="entry name" value="Homodimeric domain of signal transducing histidine kinase"/>
    <property type="match status" value="1"/>
</dbReference>
<evidence type="ECO:0000313" key="16">
    <source>
        <dbReference type="Proteomes" id="UP001307168"/>
    </source>
</evidence>
<dbReference type="Proteomes" id="UP001307168">
    <property type="component" value="Unassembled WGS sequence"/>
</dbReference>
<keyword evidence="12 13" id="KW-0472">Membrane</keyword>
<dbReference type="PANTHER" id="PTHR45453">
    <property type="entry name" value="PHOSPHATE REGULON SENSOR PROTEIN PHOR"/>
    <property type="match status" value="1"/>
</dbReference>
<keyword evidence="16" id="KW-1185">Reference proteome</keyword>
<evidence type="ECO:0000259" key="14">
    <source>
        <dbReference type="PROSITE" id="PS50109"/>
    </source>
</evidence>
<comment type="catalytic activity">
    <reaction evidence="1">
        <text>ATP + protein L-histidine = ADP + protein N-phospho-L-histidine.</text>
        <dbReference type="EC" id="2.7.13.3"/>
    </reaction>
</comment>
<evidence type="ECO:0000256" key="8">
    <source>
        <dbReference type="ARBA" id="ARBA00022777"/>
    </source>
</evidence>
<dbReference type="RefSeq" id="WP_252278427.1">
    <property type="nucleotide sequence ID" value="NZ_JARNBH010000008.1"/>
</dbReference>
<keyword evidence="11" id="KW-0902">Two-component regulatory system</keyword>
<accession>A0AAW9ND24</accession>
<evidence type="ECO:0000256" key="1">
    <source>
        <dbReference type="ARBA" id="ARBA00000085"/>
    </source>
</evidence>
<dbReference type="SMART" id="SM00387">
    <property type="entry name" value="HATPase_c"/>
    <property type="match status" value="1"/>
</dbReference>
<protein>
    <recommendedName>
        <fullName evidence="3">histidine kinase</fullName>
        <ecNumber evidence="3">2.7.13.3</ecNumber>
    </recommendedName>
</protein>
<evidence type="ECO:0000256" key="9">
    <source>
        <dbReference type="ARBA" id="ARBA00022840"/>
    </source>
</evidence>
<keyword evidence="5" id="KW-0808">Transferase</keyword>
<dbReference type="InterPro" id="IPR003594">
    <property type="entry name" value="HATPase_dom"/>
</dbReference>
<dbReference type="CDD" id="cd00082">
    <property type="entry name" value="HisKA"/>
    <property type="match status" value="1"/>
</dbReference>
<evidence type="ECO:0000256" key="6">
    <source>
        <dbReference type="ARBA" id="ARBA00022692"/>
    </source>
</evidence>
<keyword evidence="6 13" id="KW-0812">Transmembrane</keyword>
<dbReference type="GO" id="GO:0005524">
    <property type="term" value="F:ATP binding"/>
    <property type="evidence" value="ECO:0007669"/>
    <property type="project" value="UniProtKB-KW"/>
</dbReference>
<comment type="subcellular location">
    <subcellularLocation>
        <location evidence="2">Cell membrane</location>
        <topology evidence="2">Multi-pass membrane protein</topology>
    </subcellularLocation>
</comment>
<dbReference type="GO" id="GO:0000155">
    <property type="term" value="F:phosphorelay sensor kinase activity"/>
    <property type="evidence" value="ECO:0007669"/>
    <property type="project" value="InterPro"/>
</dbReference>
<evidence type="ECO:0000313" key="15">
    <source>
        <dbReference type="EMBL" id="MEC0273145.1"/>
    </source>
</evidence>
<evidence type="ECO:0000256" key="5">
    <source>
        <dbReference type="ARBA" id="ARBA00022679"/>
    </source>
</evidence>
<dbReference type="Gene3D" id="3.30.565.10">
    <property type="entry name" value="Histidine kinase-like ATPase, C-terminal domain"/>
    <property type="match status" value="1"/>
</dbReference>
<keyword evidence="8 15" id="KW-0418">Kinase</keyword>
<dbReference type="PANTHER" id="PTHR45453:SF2">
    <property type="entry name" value="HISTIDINE KINASE"/>
    <property type="match status" value="1"/>
</dbReference>
<reference evidence="15 16" key="1">
    <citation type="submission" date="2023-03" db="EMBL/GenBank/DDBJ databases">
        <title>Bacillus Genome Sequencing.</title>
        <authorList>
            <person name="Dunlap C."/>
        </authorList>
    </citation>
    <scope>NUCLEOTIDE SEQUENCE [LARGE SCALE GENOMIC DNA]</scope>
    <source>
        <strain evidence="15 16">B-41290</strain>
    </source>
</reference>
<feature type="transmembrane region" description="Helical" evidence="13">
    <location>
        <begin position="35"/>
        <end position="56"/>
    </location>
</feature>
<evidence type="ECO:0000256" key="10">
    <source>
        <dbReference type="ARBA" id="ARBA00022989"/>
    </source>
</evidence>
<dbReference type="GO" id="GO:0016036">
    <property type="term" value="P:cellular response to phosphate starvation"/>
    <property type="evidence" value="ECO:0007669"/>
    <property type="project" value="TreeGrafter"/>
</dbReference>
<evidence type="ECO:0000256" key="12">
    <source>
        <dbReference type="ARBA" id="ARBA00023136"/>
    </source>
</evidence>
<evidence type="ECO:0000256" key="2">
    <source>
        <dbReference type="ARBA" id="ARBA00004651"/>
    </source>
</evidence>
<dbReference type="GO" id="GO:0004721">
    <property type="term" value="F:phosphoprotein phosphatase activity"/>
    <property type="evidence" value="ECO:0007669"/>
    <property type="project" value="TreeGrafter"/>
</dbReference>
<evidence type="ECO:0000256" key="3">
    <source>
        <dbReference type="ARBA" id="ARBA00012438"/>
    </source>
</evidence>
<keyword evidence="9" id="KW-0067">ATP-binding</keyword>
<dbReference type="InterPro" id="IPR003661">
    <property type="entry name" value="HisK_dim/P_dom"/>
</dbReference>
<name>A0AAW9ND24_9BACI</name>
<dbReference type="SUPFAM" id="SSF55874">
    <property type="entry name" value="ATPase domain of HSP90 chaperone/DNA topoisomerase II/histidine kinase"/>
    <property type="match status" value="1"/>
</dbReference>
<sequence length="332" mass="38281">MKLFLRDHLSFIILYIISFISLPIVIQRLDGLENHYAYFVFLSLTFLAIFLFIRYVRRKKMYLHLNGKNMTTDSLLIYQPAAPIEKEYAAQMQSIQSLLLSKEAEHKAVLDEQQLLISHAVHQMKTPLSVIQLLVQSNQSKEPGLLVEWLKVKAECDKLNFSLNQLLTYSRSTKLLADLKIEPVPLKGVIQEVVNDLKDYFIEEEIFPKITIQDDVWIYSDRKWTKVVIYQLLSNAVKYGEKQSSVMIHYDNGQLLIKNKGETITANEINRVFELFYTGTKGRTKVEATGIGLYLVKKILSTLNHPYKLYSAHHETTFIIDFSGNIETAAKG</sequence>
<dbReference type="InterPro" id="IPR005467">
    <property type="entry name" value="His_kinase_dom"/>
</dbReference>
<evidence type="ECO:0000256" key="7">
    <source>
        <dbReference type="ARBA" id="ARBA00022741"/>
    </source>
</evidence>
<comment type="caution">
    <text evidence="15">The sequence shown here is derived from an EMBL/GenBank/DDBJ whole genome shotgun (WGS) entry which is preliminary data.</text>
</comment>
<evidence type="ECO:0000256" key="13">
    <source>
        <dbReference type="SAM" id="Phobius"/>
    </source>
</evidence>
<dbReference type="EC" id="2.7.13.3" evidence="3"/>
<feature type="domain" description="Histidine kinase" evidence="14">
    <location>
        <begin position="119"/>
        <end position="326"/>
    </location>
</feature>
<keyword evidence="4" id="KW-1003">Cell membrane</keyword>
<dbReference type="PROSITE" id="PS50109">
    <property type="entry name" value="HIS_KIN"/>
    <property type="match status" value="1"/>
</dbReference>
<dbReference type="AlphaFoldDB" id="A0AAW9ND24"/>
<dbReference type="InterPro" id="IPR036097">
    <property type="entry name" value="HisK_dim/P_sf"/>
</dbReference>
<keyword evidence="7" id="KW-0547">Nucleotide-binding</keyword>
<evidence type="ECO:0000256" key="4">
    <source>
        <dbReference type="ARBA" id="ARBA00022475"/>
    </source>
</evidence>
<feature type="transmembrane region" description="Helical" evidence="13">
    <location>
        <begin position="12"/>
        <end position="29"/>
    </location>
</feature>
<gene>
    <name evidence="15" type="ORF">P4706_08665</name>
</gene>